<feature type="compositionally biased region" description="Polar residues" evidence="1">
    <location>
        <begin position="398"/>
        <end position="410"/>
    </location>
</feature>
<keyword evidence="3" id="KW-0732">Signal</keyword>
<evidence type="ECO:0000256" key="2">
    <source>
        <dbReference type="SAM" id="Phobius"/>
    </source>
</evidence>
<sequence length="420" mass="46435">MQHHPSLLALLLFFITSSRDLFLLATAKTVTRYIDDTYGDAVTGFVPIYFPTGDKIWQDQGCGTPQGCLIVPDTRRTHNQTYTAATYRTNMNNMGLTLRFQGRSALHPLRPIVSGLILSTLPTGTGIAVYFILANDDYQGQNVVTLTECNFTLDGTLRKEYVHNPKTRYGTEYDVEVFKEEGLDNRLHILDIETGKKNYEVYIAFDYATYTAEVPDDSKEGASVSDGSGETSSKSKTPTGAIVGGAVGGIVLLAAGAILAFVLFRKRRQRDAPRDLGFANNGSKENYLNHITPFTGQREFDPYRSNAVPKPFDSPTPGSHVPLIYGYQSDTRAPTPVNAPGNGSSEKAHLRKQQMERMREELSSLQSQQSRVLSFNPSSDGGSSEISELREQIRHLQDQLSSMQAQNLNRSDAPPPEYTS</sequence>
<reference evidence="4 5" key="1">
    <citation type="submission" date="2024-02" db="EMBL/GenBank/DDBJ databases">
        <title>A draft genome for the cacao thread blight pathogen Marasmius crinis-equi.</title>
        <authorList>
            <person name="Cohen S.P."/>
            <person name="Baruah I.K."/>
            <person name="Amoako-Attah I."/>
            <person name="Bukari Y."/>
            <person name="Meinhardt L.W."/>
            <person name="Bailey B.A."/>
        </authorList>
    </citation>
    <scope>NUCLEOTIDE SEQUENCE [LARGE SCALE GENOMIC DNA]</scope>
    <source>
        <strain evidence="4 5">GH-76</strain>
    </source>
</reference>
<feature type="compositionally biased region" description="Low complexity" evidence="1">
    <location>
        <begin position="363"/>
        <end position="374"/>
    </location>
</feature>
<feature type="compositionally biased region" description="Basic and acidic residues" evidence="1">
    <location>
        <begin position="353"/>
        <end position="362"/>
    </location>
</feature>
<feature type="signal peptide" evidence="3">
    <location>
        <begin position="1"/>
        <end position="18"/>
    </location>
</feature>
<keyword evidence="2" id="KW-0812">Transmembrane</keyword>
<protein>
    <submittedName>
        <fullName evidence="4">Uncharacterized protein</fullName>
    </submittedName>
</protein>
<feature type="region of interest" description="Disordered" evidence="1">
    <location>
        <begin position="216"/>
        <end position="239"/>
    </location>
</feature>
<feature type="compositionally biased region" description="Polar residues" evidence="1">
    <location>
        <begin position="375"/>
        <end position="386"/>
    </location>
</feature>
<name>A0ABR3ERB2_9AGAR</name>
<gene>
    <name evidence="4" type="ORF">V5O48_016579</name>
</gene>
<keyword evidence="5" id="KW-1185">Reference proteome</keyword>
<keyword evidence="2" id="KW-0472">Membrane</keyword>
<evidence type="ECO:0000256" key="1">
    <source>
        <dbReference type="SAM" id="MobiDB-lite"/>
    </source>
</evidence>
<feature type="region of interest" description="Disordered" evidence="1">
    <location>
        <begin position="328"/>
        <end position="420"/>
    </location>
</feature>
<organism evidence="4 5">
    <name type="scientific">Marasmius crinis-equi</name>
    <dbReference type="NCBI Taxonomy" id="585013"/>
    <lineage>
        <taxon>Eukaryota</taxon>
        <taxon>Fungi</taxon>
        <taxon>Dikarya</taxon>
        <taxon>Basidiomycota</taxon>
        <taxon>Agaricomycotina</taxon>
        <taxon>Agaricomycetes</taxon>
        <taxon>Agaricomycetidae</taxon>
        <taxon>Agaricales</taxon>
        <taxon>Marasmiineae</taxon>
        <taxon>Marasmiaceae</taxon>
        <taxon>Marasmius</taxon>
    </lineage>
</organism>
<feature type="compositionally biased region" description="Polar residues" evidence="1">
    <location>
        <begin position="225"/>
        <end position="238"/>
    </location>
</feature>
<keyword evidence="2" id="KW-1133">Transmembrane helix</keyword>
<evidence type="ECO:0000256" key="3">
    <source>
        <dbReference type="SAM" id="SignalP"/>
    </source>
</evidence>
<feature type="transmembrane region" description="Helical" evidence="2">
    <location>
        <begin position="241"/>
        <end position="264"/>
    </location>
</feature>
<proteinExistence type="predicted"/>
<evidence type="ECO:0000313" key="4">
    <source>
        <dbReference type="EMBL" id="KAL0565443.1"/>
    </source>
</evidence>
<evidence type="ECO:0000313" key="5">
    <source>
        <dbReference type="Proteomes" id="UP001465976"/>
    </source>
</evidence>
<dbReference type="EMBL" id="JBAHYK010002261">
    <property type="protein sequence ID" value="KAL0565443.1"/>
    <property type="molecule type" value="Genomic_DNA"/>
</dbReference>
<accession>A0ABR3ERB2</accession>
<feature type="compositionally biased region" description="Basic and acidic residues" evidence="1">
    <location>
        <begin position="387"/>
        <end position="397"/>
    </location>
</feature>
<comment type="caution">
    <text evidence="4">The sequence shown here is derived from an EMBL/GenBank/DDBJ whole genome shotgun (WGS) entry which is preliminary data.</text>
</comment>
<feature type="chain" id="PRO_5045597334" evidence="3">
    <location>
        <begin position="19"/>
        <end position="420"/>
    </location>
</feature>
<dbReference type="Proteomes" id="UP001465976">
    <property type="component" value="Unassembled WGS sequence"/>
</dbReference>